<dbReference type="SUPFAM" id="SSF46785">
    <property type="entry name" value="Winged helix' DNA-binding domain"/>
    <property type="match status" value="1"/>
</dbReference>
<evidence type="ECO:0000313" key="3">
    <source>
        <dbReference type="EMBL" id="KPQ42391.1"/>
    </source>
</evidence>
<dbReference type="Pfam" id="PF25213">
    <property type="entry name" value="HVO_A0261_N"/>
    <property type="match status" value="1"/>
</dbReference>
<dbReference type="Pfam" id="PF08350">
    <property type="entry name" value="FilR1_middle"/>
    <property type="match status" value="1"/>
</dbReference>
<feature type="domain" description="HVO-A0261-like N-terminal" evidence="2">
    <location>
        <begin position="7"/>
        <end position="85"/>
    </location>
</feature>
<evidence type="ECO:0000259" key="2">
    <source>
        <dbReference type="Pfam" id="PF25213"/>
    </source>
</evidence>
<dbReference type="Gene3D" id="1.10.10.10">
    <property type="entry name" value="Winged helix-like DNA-binding domain superfamily/Winged helix DNA-binding domain"/>
    <property type="match status" value="1"/>
</dbReference>
<evidence type="ECO:0000259" key="1">
    <source>
        <dbReference type="Pfam" id="PF08350"/>
    </source>
</evidence>
<dbReference type="InterPro" id="IPR013561">
    <property type="entry name" value="FilR1_middle_dom"/>
</dbReference>
<gene>
    <name evidence="3" type="ORF">MPEBLZ_03108</name>
</gene>
<accession>A0A0P8A2R9</accession>
<dbReference type="InterPro" id="IPR057527">
    <property type="entry name" value="HVO_A0261-like_N"/>
</dbReference>
<comment type="caution">
    <text evidence="3">The sequence shown here is derived from an EMBL/GenBank/DDBJ whole genome shotgun (WGS) entry which is preliminary data.</text>
</comment>
<dbReference type="InterPro" id="IPR036388">
    <property type="entry name" value="WH-like_DNA-bd_sf"/>
</dbReference>
<sequence>MSDLLNIITSSDKRRSLLLLLKDGPKTMGEIMSALSFTKTGMLPQIRILEEKNLVKREGKKYALTRIGQMIIKRLEPLVKTVEVIEKQEVFWQEHDISSIPSGLLMRIDQLGDYQVIESSIEDIYEPHKEFLDNVSKSKKLFGISPIVHPIYPDFFLELAENGTEISLILTQKAFNKIETEYYDKLARGLDLKNLSFYMLDEDIKLTFVVSDIFCFTSFFLKNGVFDLRRSLVSFDKSSLLWGEELFNYYRERSKKIENL</sequence>
<dbReference type="EMBL" id="LKCM01000237">
    <property type="protein sequence ID" value="KPQ42391.1"/>
    <property type="molecule type" value="Genomic_DNA"/>
</dbReference>
<dbReference type="InterPro" id="IPR016490">
    <property type="entry name" value="Tscrpt_reg_HTH_AF0396-typ3"/>
</dbReference>
<dbReference type="InterPro" id="IPR036390">
    <property type="entry name" value="WH_DNA-bd_sf"/>
</dbReference>
<dbReference type="PIRSF" id="PIRSF006692">
    <property type="entry name" value="TF_HTH_AF0396_prd"/>
    <property type="match status" value="1"/>
</dbReference>
<reference evidence="3 4" key="1">
    <citation type="submission" date="2015-09" db="EMBL/GenBank/DDBJ databases">
        <title>A metagenomics-based metabolic model of nitrate-dependent anaerobic oxidation of methane by Methanoperedens-like archaea.</title>
        <authorList>
            <person name="Arshad A."/>
            <person name="Speth D.R."/>
            <person name="De Graaf R.M."/>
            <person name="Op Den Camp H.J."/>
            <person name="Jetten M.S."/>
            <person name="Welte C.U."/>
        </authorList>
    </citation>
    <scope>NUCLEOTIDE SEQUENCE [LARGE SCALE GENOMIC DNA]</scope>
</reference>
<dbReference type="AlphaFoldDB" id="A0A0P8A2R9"/>
<organism evidence="3 4">
    <name type="scientific">Candidatus Methanoperedens nitratireducens</name>
    <dbReference type="NCBI Taxonomy" id="1392998"/>
    <lineage>
        <taxon>Archaea</taxon>
        <taxon>Methanobacteriati</taxon>
        <taxon>Methanobacteriota</taxon>
        <taxon>Stenosarchaea group</taxon>
        <taxon>Methanomicrobia</taxon>
        <taxon>Methanosarcinales</taxon>
        <taxon>ANME-2 cluster</taxon>
        <taxon>Candidatus Methanoperedentaceae</taxon>
        <taxon>Candidatus Methanoperedens</taxon>
    </lineage>
</organism>
<proteinExistence type="predicted"/>
<dbReference type="Proteomes" id="UP000050360">
    <property type="component" value="Unassembled WGS sequence"/>
</dbReference>
<feature type="domain" description="Methanogenesis regulatory protein FilR1 middle" evidence="1">
    <location>
        <begin position="124"/>
        <end position="253"/>
    </location>
</feature>
<protein>
    <submittedName>
        <fullName evidence="3">Transcriptional regulator, ArsR family</fullName>
    </submittedName>
</protein>
<name>A0A0P8A2R9_9EURY</name>
<evidence type="ECO:0000313" key="4">
    <source>
        <dbReference type="Proteomes" id="UP000050360"/>
    </source>
</evidence>